<reference evidence="11" key="1">
    <citation type="submission" date="2018-05" db="EMBL/GenBank/DDBJ databases">
        <authorList>
            <person name="Lanie J.A."/>
            <person name="Ng W.-L."/>
            <person name="Kazmierczak K.M."/>
            <person name="Andrzejewski T.M."/>
            <person name="Davidsen T.M."/>
            <person name="Wayne K.J."/>
            <person name="Tettelin H."/>
            <person name="Glass J.I."/>
            <person name="Rusch D."/>
            <person name="Podicherti R."/>
            <person name="Tsui H.-C.T."/>
            <person name="Winkler M.E."/>
        </authorList>
    </citation>
    <scope>NUCLEOTIDE SEQUENCE</scope>
</reference>
<evidence type="ECO:0000259" key="10">
    <source>
        <dbReference type="Pfam" id="PF02096"/>
    </source>
</evidence>
<evidence type="ECO:0000313" key="11">
    <source>
        <dbReference type="EMBL" id="SVC94774.1"/>
    </source>
</evidence>
<name>A0A382RAN0_9ZZZZ</name>
<keyword evidence="4 9" id="KW-0812">Transmembrane</keyword>
<accession>A0A382RAN0</accession>
<dbReference type="InterPro" id="IPR001708">
    <property type="entry name" value="YidC/ALB3/OXA1/COX18"/>
</dbReference>
<keyword evidence="8" id="KW-0143">Chaperone</keyword>
<evidence type="ECO:0000256" key="8">
    <source>
        <dbReference type="ARBA" id="ARBA00023186"/>
    </source>
</evidence>
<dbReference type="GO" id="GO:0005886">
    <property type="term" value="C:plasma membrane"/>
    <property type="evidence" value="ECO:0007669"/>
    <property type="project" value="UniProtKB-SubCell"/>
</dbReference>
<dbReference type="GO" id="GO:0015031">
    <property type="term" value="P:protein transport"/>
    <property type="evidence" value="ECO:0007669"/>
    <property type="project" value="UniProtKB-KW"/>
</dbReference>
<evidence type="ECO:0000256" key="5">
    <source>
        <dbReference type="ARBA" id="ARBA00022927"/>
    </source>
</evidence>
<proteinExistence type="predicted"/>
<dbReference type="CDD" id="cd20070">
    <property type="entry name" value="5TM_YidC_Alb3"/>
    <property type="match status" value="1"/>
</dbReference>
<sequence length="122" mass="13640">MSIVLLTLAVMVILTPLTLKGTRSMIKMQHLQPEMKKIQNRYKGDRERMNKEMMAFYQANSINPMGGCIPMLAQAPVFIVLYNVLRGMTRRRSDVGEVAGWVAGRLSGGQELIEAPSTAQPF</sequence>
<dbReference type="GO" id="GO:0032977">
    <property type="term" value="F:membrane insertase activity"/>
    <property type="evidence" value="ECO:0007669"/>
    <property type="project" value="InterPro"/>
</dbReference>
<dbReference type="InterPro" id="IPR028055">
    <property type="entry name" value="YidC/Oxa/ALB_C"/>
</dbReference>
<keyword evidence="3" id="KW-1003">Cell membrane</keyword>
<evidence type="ECO:0000256" key="7">
    <source>
        <dbReference type="ARBA" id="ARBA00023136"/>
    </source>
</evidence>
<dbReference type="NCBIfam" id="TIGR03592">
    <property type="entry name" value="yidC_oxa1_cterm"/>
    <property type="match status" value="1"/>
</dbReference>
<evidence type="ECO:0000256" key="3">
    <source>
        <dbReference type="ARBA" id="ARBA00022475"/>
    </source>
</evidence>
<evidence type="ECO:0000256" key="4">
    <source>
        <dbReference type="ARBA" id="ARBA00022692"/>
    </source>
</evidence>
<keyword evidence="5" id="KW-0653">Protein transport</keyword>
<evidence type="ECO:0000256" key="9">
    <source>
        <dbReference type="SAM" id="Phobius"/>
    </source>
</evidence>
<feature type="non-terminal residue" evidence="11">
    <location>
        <position position="122"/>
    </location>
</feature>
<feature type="domain" description="Membrane insertase YidC/Oxa/ALB C-terminal" evidence="10">
    <location>
        <begin position="1"/>
        <end position="87"/>
    </location>
</feature>
<gene>
    <name evidence="11" type="ORF">METZ01_LOCUS347628</name>
</gene>
<dbReference type="AlphaFoldDB" id="A0A382RAN0"/>
<comment type="subcellular location">
    <subcellularLocation>
        <location evidence="1">Cell membrane</location>
        <topology evidence="1">Multi-pass membrane protein</topology>
    </subcellularLocation>
</comment>
<feature type="transmembrane region" description="Helical" evidence="9">
    <location>
        <begin position="62"/>
        <end position="85"/>
    </location>
</feature>
<dbReference type="Pfam" id="PF02096">
    <property type="entry name" value="60KD_IMP"/>
    <property type="match status" value="1"/>
</dbReference>
<evidence type="ECO:0000256" key="6">
    <source>
        <dbReference type="ARBA" id="ARBA00022989"/>
    </source>
</evidence>
<dbReference type="PANTHER" id="PTHR12428:SF65">
    <property type="entry name" value="CYTOCHROME C OXIDASE ASSEMBLY PROTEIN COX18, MITOCHONDRIAL"/>
    <property type="match status" value="1"/>
</dbReference>
<keyword evidence="7 9" id="KW-0472">Membrane</keyword>
<evidence type="ECO:0000256" key="1">
    <source>
        <dbReference type="ARBA" id="ARBA00004651"/>
    </source>
</evidence>
<dbReference type="EMBL" id="UINC01120346">
    <property type="protein sequence ID" value="SVC94774.1"/>
    <property type="molecule type" value="Genomic_DNA"/>
</dbReference>
<keyword evidence="2" id="KW-0813">Transport</keyword>
<keyword evidence="6 9" id="KW-1133">Transmembrane helix</keyword>
<organism evidence="11">
    <name type="scientific">marine metagenome</name>
    <dbReference type="NCBI Taxonomy" id="408172"/>
    <lineage>
        <taxon>unclassified sequences</taxon>
        <taxon>metagenomes</taxon>
        <taxon>ecological metagenomes</taxon>
    </lineage>
</organism>
<dbReference type="PANTHER" id="PTHR12428">
    <property type="entry name" value="OXA1"/>
    <property type="match status" value="1"/>
</dbReference>
<evidence type="ECO:0000256" key="2">
    <source>
        <dbReference type="ARBA" id="ARBA00022448"/>
    </source>
</evidence>
<dbReference type="InterPro" id="IPR047196">
    <property type="entry name" value="YidC_ALB_C"/>
</dbReference>
<dbReference type="GO" id="GO:0051205">
    <property type="term" value="P:protein insertion into membrane"/>
    <property type="evidence" value="ECO:0007669"/>
    <property type="project" value="TreeGrafter"/>
</dbReference>
<protein>
    <recommendedName>
        <fullName evidence="10">Membrane insertase YidC/Oxa/ALB C-terminal domain-containing protein</fullName>
    </recommendedName>
</protein>